<evidence type="ECO:0000256" key="1">
    <source>
        <dbReference type="ARBA" id="ARBA00001936"/>
    </source>
</evidence>
<dbReference type="GO" id="GO:0004519">
    <property type="term" value="F:endonuclease activity"/>
    <property type="evidence" value="ECO:0007669"/>
    <property type="project" value="UniProtKB-KW"/>
</dbReference>
<evidence type="ECO:0000259" key="10">
    <source>
        <dbReference type="Pfam" id="PF03372"/>
    </source>
</evidence>
<feature type="domain" description="Endonuclease/exonuclease/phosphatase" evidence="10">
    <location>
        <begin position="114"/>
        <end position="367"/>
    </location>
</feature>
<keyword evidence="5" id="KW-0227">DNA damage</keyword>
<keyword evidence="3" id="KW-0540">Nuclease</keyword>
<protein>
    <submittedName>
        <fullName evidence="11">Endonuclease/exonuclease/phosphatase family protein</fullName>
    </submittedName>
</protein>
<keyword evidence="6" id="KW-0378">Hydrolase</keyword>
<comment type="caution">
    <text evidence="11">The sequence shown here is derived from an EMBL/GenBank/DDBJ whole genome shotgun (WGS) entry which is preliminary data.</text>
</comment>
<evidence type="ECO:0000313" key="12">
    <source>
        <dbReference type="Proteomes" id="UP001501411"/>
    </source>
</evidence>
<evidence type="ECO:0000256" key="8">
    <source>
        <dbReference type="ARBA" id="ARBA00023204"/>
    </source>
</evidence>
<dbReference type="EMBL" id="BAABIQ010000005">
    <property type="protein sequence ID" value="GAA4783112.1"/>
    <property type="molecule type" value="Genomic_DNA"/>
</dbReference>
<proteinExistence type="predicted"/>
<evidence type="ECO:0000256" key="5">
    <source>
        <dbReference type="ARBA" id="ARBA00022763"/>
    </source>
</evidence>
<keyword evidence="7" id="KW-0460">Magnesium</keyword>
<evidence type="ECO:0000256" key="3">
    <source>
        <dbReference type="ARBA" id="ARBA00022722"/>
    </source>
</evidence>
<dbReference type="InterPro" id="IPR051547">
    <property type="entry name" value="TDP2-like"/>
</dbReference>
<keyword evidence="8" id="KW-0234">DNA repair</keyword>
<dbReference type="SUPFAM" id="SSF56219">
    <property type="entry name" value="DNase I-like"/>
    <property type="match status" value="1"/>
</dbReference>
<dbReference type="Gene3D" id="3.60.10.10">
    <property type="entry name" value="Endonuclease/exonuclease/phosphatase"/>
    <property type="match status" value="1"/>
</dbReference>
<evidence type="ECO:0000256" key="2">
    <source>
        <dbReference type="ARBA" id="ARBA00001946"/>
    </source>
</evidence>
<evidence type="ECO:0000256" key="6">
    <source>
        <dbReference type="ARBA" id="ARBA00022801"/>
    </source>
</evidence>
<dbReference type="InterPro" id="IPR005135">
    <property type="entry name" value="Endo/exonuclease/phosphatase"/>
</dbReference>
<keyword evidence="9" id="KW-0812">Transmembrane</keyword>
<keyword evidence="4" id="KW-0479">Metal-binding</keyword>
<evidence type="ECO:0000256" key="9">
    <source>
        <dbReference type="SAM" id="Phobius"/>
    </source>
</evidence>
<dbReference type="PANTHER" id="PTHR15822">
    <property type="entry name" value="TRAF AND TNF RECEPTOR-ASSOCIATED PROTEIN"/>
    <property type="match status" value="1"/>
</dbReference>
<dbReference type="Proteomes" id="UP001501411">
    <property type="component" value="Unassembled WGS sequence"/>
</dbReference>
<evidence type="ECO:0000256" key="7">
    <source>
        <dbReference type="ARBA" id="ARBA00022842"/>
    </source>
</evidence>
<dbReference type="InterPro" id="IPR036691">
    <property type="entry name" value="Endo/exonu/phosph_ase_sf"/>
</dbReference>
<feature type="transmembrane region" description="Helical" evidence="9">
    <location>
        <begin position="45"/>
        <end position="66"/>
    </location>
</feature>
<evidence type="ECO:0000256" key="4">
    <source>
        <dbReference type="ARBA" id="ARBA00022723"/>
    </source>
</evidence>
<keyword evidence="11" id="KW-0255">Endonuclease</keyword>
<keyword evidence="12" id="KW-1185">Reference proteome</keyword>
<dbReference type="CDD" id="cd09084">
    <property type="entry name" value="EEP-2"/>
    <property type="match status" value="1"/>
</dbReference>
<organism evidence="11 12">
    <name type="scientific">Olivibacter ginsenosidimutans</name>
    <dbReference type="NCBI Taxonomy" id="1176537"/>
    <lineage>
        <taxon>Bacteria</taxon>
        <taxon>Pseudomonadati</taxon>
        <taxon>Bacteroidota</taxon>
        <taxon>Sphingobacteriia</taxon>
        <taxon>Sphingobacteriales</taxon>
        <taxon>Sphingobacteriaceae</taxon>
        <taxon>Olivibacter</taxon>
    </lineage>
</organism>
<sequence>MQVRKRKRKSSTGRLILLSINGLFVFFLLLSYLAPYLNPKHFWPIAFFGLAYPLLLILNLGFSLFWLLKRSKVALLSFFFILVGYVPLKKHFGFHAQPSETIIKQRDTTSVRILTYNVHLFRKDDQNPAPETKSAITTLIQSVSPDIVCLQEFYTRKRGKYNTKLRLASDLGLAYSYFQPVFENDYEAFGLIILSRYPIKNAGCLPDYKAKKTLNRVIYADIVKEKKVFRVYNIHLQSIGFQPRDYAFVKDVQNHAFEKTDVASTRRIGGQLKRAFYERSEQAKHVKEEIDRCRKPVIITGDFNDTPLSYAVNTIASNLNNSFASKGQGWGITYNGDFPNFQIDYILSSKVFVVEHYQILKKKLSDHYAVWSDLRL</sequence>
<evidence type="ECO:0000313" key="11">
    <source>
        <dbReference type="EMBL" id="GAA4783112.1"/>
    </source>
</evidence>
<dbReference type="Pfam" id="PF03372">
    <property type="entry name" value="Exo_endo_phos"/>
    <property type="match status" value="1"/>
</dbReference>
<dbReference type="PANTHER" id="PTHR15822:SF4">
    <property type="entry name" value="TYROSYL-DNA PHOSPHODIESTERASE 2"/>
    <property type="match status" value="1"/>
</dbReference>
<name>A0ABP9ALE6_9SPHI</name>
<keyword evidence="9" id="KW-0472">Membrane</keyword>
<accession>A0ABP9ALE6</accession>
<reference evidence="12" key="1">
    <citation type="journal article" date="2019" name="Int. J. Syst. Evol. Microbiol.">
        <title>The Global Catalogue of Microorganisms (GCM) 10K type strain sequencing project: providing services to taxonomists for standard genome sequencing and annotation.</title>
        <authorList>
            <consortium name="The Broad Institute Genomics Platform"/>
            <consortium name="The Broad Institute Genome Sequencing Center for Infectious Disease"/>
            <person name="Wu L."/>
            <person name="Ma J."/>
        </authorList>
    </citation>
    <scope>NUCLEOTIDE SEQUENCE [LARGE SCALE GENOMIC DNA]</scope>
    <source>
        <strain evidence="12">JCM 18200</strain>
    </source>
</reference>
<keyword evidence="9" id="KW-1133">Transmembrane helix</keyword>
<comment type="cofactor">
    <cofactor evidence="1">
        <name>Mn(2+)</name>
        <dbReference type="ChEBI" id="CHEBI:29035"/>
    </cofactor>
</comment>
<comment type="cofactor">
    <cofactor evidence="2">
        <name>Mg(2+)</name>
        <dbReference type="ChEBI" id="CHEBI:18420"/>
    </cofactor>
</comment>
<feature type="transmembrane region" description="Helical" evidence="9">
    <location>
        <begin position="73"/>
        <end position="88"/>
    </location>
</feature>
<feature type="transmembrane region" description="Helical" evidence="9">
    <location>
        <begin position="12"/>
        <end position="33"/>
    </location>
</feature>
<dbReference type="RefSeq" id="WP_345230471.1">
    <property type="nucleotide sequence ID" value="NZ_BAABIQ010000005.1"/>
</dbReference>
<gene>
    <name evidence="11" type="ORF">GCM10023231_08450</name>
</gene>